<dbReference type="EMBL" id="UZAN01041607">
    <property type="protein sequence ID" value="VDP73551.1"/>
    <property type="molecule type" value="Genomic_DNA"/>
</dbReference>
<organism evidence="4">
    <name type="scientific">Echinostoma caproni</name>
    <dbReference type="NCBI Taxonomy" id="27848"/>
    <lineage>
        <taxon>Eukaryota</taxon>
        <taxon>Metazoa</taxon>
        <taxon>Spiralia</taxon>
        <taxon>Lophotrochozoa</taxon>
        <taxon>Platyhelminthes</taxon>
        <taxon>Trematoda</taxon>
        <taxon>Digenea</taxon>
        <taxon>Plagiorchiida</taxon>
        <taxon>Echinostomata</taxon>
        <taxon>Echinostomatoidea</taxon>
        <taxon>Echinostomatidae</taxon>
        <taxon>Echinostoma</taxon>
    </lineage>
</organism>
<dbReference type="Proteomes" id="UP000272942">
    <property type="component" value="Unassembled WGS sequence"/>
</dbReference>
<feature type="compositionally biased region" description="Basic and acidic residues" evidence="1">
    <location>
        <begin position="419"/>
        <end position="430"/>
    </location>
</feature>
<evidence type="ECO:0000313" key="4">
    <source>
        <dbReference type="WBParaSite" id="ECPE_0000476801-mRNA-1"/>
    </source>
</evidence>
<gene>
    <name evidence="2" type="ORF">ECPE_LOCUS4756</name>
</gene>
<reference evidence="4" key="1">
    <citation type="submission" date="2016-06" db="UniProtKB">
        <authorList>
            <consortium name="WormBaseParasite"/>
        </authorList>
    </citation>
    <scope>IDENTIFICATION</scope>
</reference>
<dbReference type="AlphaFoldDB" id="A0A183ACS1"/>
<feature type="region of interest" description="Disordered" evidence="1">
    <location>
        <begin position="379"/>
        <end position="430"/>
    </location>
</feature>
<feature type="compositionally biased region" description="Polar residues" evidence="1">
    <location>
        <begin position="397"/>
        <end position="418"/>
    </location>
</feature>
<accession>A0A183ACS1</accession>
<evidence type="ECO:0000313" key="3">
    <source>
        <dbReference type="Proteomes" id="UP000272942"/>
    </source>
</evidence>
<evidence type="ECO:0000256" key="1">
    <source>
        <dbReference type="SAM" id="MobiDB-lite"/>
    </source>
</evidence>
<dbReference type="WBParaSite" id="ECPE_0000476801-mRNA-1">
    <property type="protein sequence ID" value="ECPE_0000476801-mRNA-1"/>
    <property type="gene ID" value="ECPE_0000476801"/>
</dbReference>
<keyword evidence="3" id="KW-1185">Reference proteome</keyword>
<proteinExistence type="predicted"/>
<sequence length="807" mass="91653">MLAFTGPDTRYLISRPLWIAEQPHVQVRSLMHDDFPGHFHVTRREAPYGLRARSYKPKVSAYRSTLQLQTPYRATGGISDHETKYNTASEKILFDPAYKDCRTVDDRQANRIRWRRMGQIERSILPQENETLYRSHYPIKTPEPVQRVTMKHIPLKTEQGFANNSVYKTDFANVKVPCKCYPTPLQRIHSNSSGRQSTVPIVNAKLEGNLTSIHETERGTNSPVNKSSYEIDYQKYLPPTNRVPLLTRRIAPKVFARPVTNPPFEIAEFDANNFKSSYREHYKTTNDPKRQCLPAAGSITRGGRLISQRETYPYYCTPTPVLRLPCAQSVPKTLSPVNPKDRSQTTVDCYQNSLDQNIWPYLEHKSSCFYTTTTNNNNTKSTMSTEEHSLNPARSHISVTSDSQATNESLSQTLSGHTTPHDSISKAHSNEHTLRHILSENESAQAPKCHCDPAVAKITDPHVGKELMEKLNEQIARHGTEHKETSTAAALRKHVTECLKIMTSSVNLSDKSHSGTWKAEVNRKPIVHQISGQSDLTSLTLTVELPLKDILNSVSSASSTIGVYSDSRCEVNRSYTSEIPRNSRSDHRHSLPGHTHRSILFKATGEYVDVGGEDAAIRAKTLEDSMSESYLTSLGDLESMPDGQLDWNKVAELEQALWKEHEDPKVSTFVRQGSLMTYVRIMKDILKGCEKKSERLVDDANQFYEAHQAQLSSAQLQRLAHLRLLIQDTKQQIKLVEKMLDPPDLFSSKLKEEELIRKKRWPLSTPIRSRERYARLTRVIIEMLAMSEELLENLKNPGANSEMPLFI</sequence>
<protein>
    <submittedName>
        <fullName evidence="4">ASD2 domain-containing protein</fullName>
    </submittedName>
</protein>
<evidence type="ECO:0000313" key="2">
    <source>
        <dbReference type="EMBL" id="VDP73551.1"/>
    </source>
</evidence>
<dbReference type="OrthoDB" id="6283150at2759"/>
<reference evidence="2 3" key="2">
    <citation type="submission" date="2018-11" db="EMBL/GenBank/DDBJ databases">
        <authorList>
            <consortium name="Pathogen Informatics"/>
        </authorList>
    </citation>
    <scope>NUCLEOTIDE SEQUENCE [LARGE SCALE GENOMIC DNA]</scope>
    <source>
        <strain evidence="2 3">Egypt</strain>
    </source>
</reference>
<name>A0A183ACS1_9TREM</name>